<feature type="compositionally biased region" description="Low complexity" evidence="2">
    <location>
        <begin position="93"/>
        <end position="103"/>
    </location>
</feature>
<sequence>MAARGQPHARRWECKSCINDRTGNAWWNYPDAKKCAFCYMWMPSCFKCHVEPPTPSFRKGGGPPWQKGKDYKDAIAKTKGLESKVKRLKTHGAAAAPPSDAAAMSVDSQGSGAEAAGENLSGAETTELRHRLKSIDEQMAVLGKFASDGKCGAYLQGLRAEKEIVHQKLQASRPMHAQLRTLSVRLKSGQEKLDKMRDGIVALHDQRKKLAEQMLAAEAEMQTQEGEVAALGLQMQELSAKCGGAPQKAELGEKVPDMSIDVEALGRLLSQHGVAQEQCSQLAGALASAMPQATRQPAQGAGDGVEETQQQLDEGIAKASEEQLREHLGPLLGDACPADLPGLRDAAKRVAELSPHFLPPAAKKGEVAEEGEL</sequence>
<evidence type="ECO:0000256" key="1">
    <source>
        <dbReference type="SAM" id="Coils"/>
    </source>
</evidence>
<feature type="region of interest" description="Disordered" evidence="2">
    <location>
        <begin position="295"/>
        <end position="314"/>
    </location>
</feature>
<keyword evidence="4" id="KW-1185">Reference proteome</keyword>
<reference evidence="3" key="1">
    <citation type="submission" date="2023-10" db="EMBL/GenBank/DDBJ databases">
        <authorList>
            <person name="Chen Y."/>
            <person name="Shah S."/>
            <person name="Dougan E. K."/>
            <person name="Thang M."/>
            <person name="Chan C."/>
        </authorList>
    </citation>
    <scope>NUCLEOTIDE SEQUENCE [LARGE SCALE GENOMIC DNA]</scope>
</reference>
<organism evidence="3 4">
    <name type="scientific">Prorocentrum cordatum</name>
    <dbReference type="NCBI Taxonomy" id="2364126"/>
    <lineage>
        <taxon>Eukaryota</taxon>
        <taxon>Sar</taxon>
        <taxon>Alveolata</taxon>
        <taxon>Dinophyceae</taxon>
        <taxon>Prorocentrales</taxon>
        <taxon>Prorocentraceae</taxon>
        <taxon>Prorocentrum</taxon>
    </lineage>
</organism>
<accession>A0ABN9WRQ7</accession>
<name>A0ABN9WRQ7_9DINO</name>
<feature type="region of interest" description="Disordered" evidence="2">
    <location>
        <begin position="89"/>
        <end position="124"/>
    </location>
</feature>
<evidence type="ECO:0000256" key="2">
    <source>
        <dbReference type="SAM" id="MobiDB-lite"/>
    </source>
</evidence>
<gene>
    <name evidence="3" type="ORF">PCOR1329_LOCUS69054</name>
</gene>
<dbReference type="EMBL" id="CAUYUJ010019047">
    <property type="protein sequence ID" value="CAK0888233.1"/>
    <property type="molecule type" value="Genomic_DNA"/>
</dbReference>
<evidence type="ECO:0000313" key="3">
    <source>
        <dbReference type="EMBL" id="CAK0888233.1"/>
    </source>
</evidence>
<proteinExistence type="predicted"/>
<evidence type="ECO:0008006" key="5">
    <source>
        <dbReference type="Google" id="ProtNLM"/>
    </source>
</evidence>
<keyword evidence="1" id="KW-0175">Coiled coil</keyword>
<protein>
    <recommendedName>
        <fullName evidence="5">RanBP2-type domain-containing protein</fullName>
    </recommendedName>
</protein>
<feature type="coiled-coil region" evidence="1">
    <location>
        <begin position="200"/>
        <end position="241"/>
    </location>
</feature>
<dbReference type="Proteomes" id="UP001189429">
    <property type="component" value="Unassembled WGS sequence"/>
</dbReference>
<evidence type="ECO:0000313" key="4">
    <source>
        <dbReference type="Proteomes" id="UP001189429"/>
    </source>
</evidence>
<comment type="caution">
    <text evidence="3">The sequence shown here is derived from an EMBL/GenBank/DDBJ whole genome shotgun (WGS) entry which is preliminary data.</text>
</comment>